<proteinExistence type="predicted"/>
<dbReference type="EMBL" id="AMZH03009454">
    <property type="protein sequence ID" value="RRT56815.1"/>
    <property type="molecule type" value="Genomic_DNA"/>
</dbReference>
<evidence type="ECO:0000313" key="1">
    <source>
        <dbReference type="EMBL" id="RRT56815.1"/>
    </source>
</evidence>
<reference evidence="1 2" key="1">
    <citation type="journal article" date="2014" name="Agronomy (Basel)">
        <title>A Draft Genome Sequence for Ensete ventricosum, the Drought-Tolerant Tree Against Hunger.</title>
        <authorList>
            <person name="Harrison J."/>
            <person name="Moore K.A."/>
            <person name="Paszkiewicz K."/>
            <person name="Jones T."/>
            <person name="Grant M."/>
            <person name="Ambacheew D."/>
            <person name="Muzemil S."/>
            <person name="Studholme D.J."/>
        </authorList>
    </citation>
    <scope>NUCLEOTIDE SEQUENCE [LARGE SCALE GENOMIC DNA]</scope>
</reference>
<accession>A0A426YYL4</accession>
<gene>
    <name evidence="1" type="ORF">B296_00047621</name>
</gene>
<organism evidence="1 2">
    <name type="scientific">Ensete ventricosum</name>
    <name type="common">Abyssinian banana</name>
    <name type="synonym">Musa ensete</name>
    <dbReference type="NCBI Taxonomy" id="4639"/>
    <lineage>
        <taxon>Eukaryota</taxon>
        <taxon>Viridiplantae</taxon>
        <taxon>Streptophyta</taxon>
        <taxon>Embryophyta</taxon>
        <taxon>Tracheophyta</taxon>
        <taxon>Spermatophyta</taxon>
        <taxon>Magnoliopsida</taxon>
        <taxon>Liliopsida</taxon>
        <taxon>Zingiberales</taxon>
        <taxon>Musaceae</taxon>
        <taxon>Ensete</taxon>
    </lineage>
</organism>
<protein>
    <submittedName>
        <fullName evidence="1">Uncharacterized protein</fullName>
    </submittedName>
</protein>
<comment type="caution">
    <text evidence="1">The sequence shown here is derived from an EMBL/GenBank/DDBJ whole genome shotgun (WGS) entry which is preliminary data.</text>
</comment>
<dbReference type="AlphaFoldDB" id="A0A426YYL4"/>
<feature type="non-terminal residue" evidence="1">
    <location>
        <position position="1"/>
    </location>
</feature>
<dbReference type="Proteomes" id="UP000287651">
    <property type="component" value="Unassembled WGS sequence"/>
</dbReference>
<sequence length="128" mass="12832">PSPSALIQRPALPSPRVAALGPSPLRAGAIPVSGTSTGAAVARAAPIGGASTHKRSSYGRPACSLLPAFGLLPLRVATSCGLAVGDCPHLSQPSRPLQGALAIVDHFCRGLATVGCPCRWPGRGRPSL</sequence>
<evidence type="ECO:0000313" key="2">
    <source>
        <dbReference type="Proteomes" id="UP000287651"/>
    </source>
</evidence>
<name>A0A426YYL4_ENSVE</name>